<proteinExistence type="predicted"/>
<reference evidence="3 4" key="1">
    <citation type="journal article" date="2017" name="ISME J.">
        <title>Energy and carbon metabolisms in a deep terrestrial subsurface fluid microbial community.</title>
        <authorList>
            <person name="Momper L."/>
            <person name="Jungbluth S.P."/>
            <person name="Lee M.D."/>
            <person name="Amend J.P."/>
        </authorList>
    </citation>
    <scope>NUCLEOTIDE SEQUENCE [LARGE SCALE GENOMIC DNA]</scope>
    <source>
        <strain evidence="3">SURF_29</strain>
    </source>
</reference>
<evidence type="ECO:0000313" key="3">
    <source>
        <dbReference type="EMBL" id="RJO62051.1"/>
    </source>
</evidence>
<accession>A0A419DG10</accession>
<dbReference type="Pfam" id="PF13884">
    <property type="entry name" value="Peptidase_S74"/>
    <property type="match status" value="1"/>
</dbReference>
<dbReference type="InterPro" id="IPR030392">
    <property type="entry name" value="S74_ICA"/>
</dbReference>
<dbReference type="InterPro" id="IPR016195">
    <property type="entry name" value="Pol/histidinol_Pase-like"/>
</dbReference>
<feature type="compositionally biased region" description="Polar residues" evidence="1">
    <location>
        <begin position="29"/>
        <end position="38"/>
    </location>
</feature>
<feature type="domain" description="Peptidase S74" evidence="2">
    <location>
        <begin position="915"/>
        <end position="1007"/>
    </location>
</feature>
<dbReference type="PANTHER" id="PTHR42924:SF3">
    <property type="entry name" value="POLYMERASE_HISTIDINOL PHOSPHATASE N-TERMINAL DOMAIN-CONTAINING PROTEIN"/>
    <property type="match status" value="1"/>
</dbReference>
<protein>
    <recommendedName>
        <fullName evidence="2">Peptidase S74 domain-containing protein</fullName>
    </recommendedName>
</protein>
<evidence type="ECO:0000259" key="2">
    <source>
        <dbReference type="PROSITE" id="PS51688"/>
    </source>
</evidence>
<dbReference type="AlphaFoldDB" id="A0A419DG10"/>
<organism evidence="3 4">
    <name type="scientific">candidate division WS5 bacterium</name>
    <dbReference type="NCBI Taxonomy" id="2093353"/>
    <lineage>
        <taxon>Bacteria</taxon>
        <taxon>candidate division WS5</taxon>
    </lineage>
</organism>
<sequence length="1100" mass="115050">MGTYLGKTVIITNPYSSKSSSYKGALHAHTTNSDGDSTPTVLETTYRDSGYSFISVTDHDFITPDPSVSGILHVNGYEAFTYTDDRHINAWNVSSKYTDYDAQGVLDHIASEGGVSSINHPSRGLWTNEELQGLRDVNTLEIYNYHNIATDSNNEDYWDYLLTKGFRIWGTAVDDLHVTASEVGRGYVVVNADSLGTNDIMSNIKNGNFYASTGATVSVSLSGQTVTATTSSAGTIEFITSGGTISQSTPSATSASYAIVGNEKYVRVNVTRDSDGAKAWAQPIFLDLLEDSGSINNRSNVYNAALEVRGSSDTAQLVIRESSTQTYDNPHILLQDSSGAEVARFYADIETYGNLFIGLNAGKNNTETPSVPASQGVYNTFIGSSSGASNITGRGNTGLGNGALWANTTGTNNTAVGLSALALGTEGWGNVGIGEDALMWTGNASGGDFNASLGTYSLYSNTSGNGNVAIGHLAGGGAHNGEVGVEYNVTGSNNIFIGYQSRPTTSALQNAMAIGYEARVSQNNSLVLGGTGANAVSVGIGTTAPIKTLEVSGDAIFADQSSLGTEKLTNGTFTGSATGWTVGSGWAYSANTVVKNADGTAALSQSSASMATPLVAGETYLLSYTLSNRTAGSVTPSVGGVTLATQISNATHKNTFVATSTADLAFTPSSTARFTIDNISLKKITGGDVIALGNVGIGTAAPGSNLDIISAQTSGDIISIEAQGSQALTGNLTAEKINLMNFNASGRNLRGQEIYMPAVTNSGSGMYFYSGTSVDGGSIIQNTLGGTTYWTGYSIGMPDITQTTGTVVSRGIAIAGGTVNSGTAYAMTTDAAAGNVGIGTDSPDYRLEVNTDTASSYAASFLNDGNNANRYGVRIQTGEDTPSGNNIALQVADGDGTEVGSITFDGTQTYFNTASDVRLKENIVDTALGMDTLMNIKVRDYNMRSDQLKRTVHGVVAQELLGVYPDAVVVPEDTDKMMMVDYSKLTPLIIKSIQQQQDQINMLSGGDVVNLKVKTAEVDKLIVVGDTTFKGTLTVNGKVIFNGAVTANEGLQLDTKGPKPVCDINKRGTLWVTQGGTGIEDITEICIKGADDVYLWKRLY</sequence>
<feature type="region of interest" description="Disordered" evidence="1">
    <location>
        <begin position="19"/>
        <end position="38"/>
    </location>
</feature>
<gene>
    <name evidence="3" type="ORF">C4544_00940</name>
</gene>
<dbReference type="Proteomes" id="UP000285655">
    <property type="component" value="Unassembled WGS sequence"/>
</dbReference>
<dbReference type="EMBL" id="QZJW01000005">
    <property type="protein sequence ID" value="RJO62051.1"/>
    <property type="molecule type" value="Genomic_DNA"/>
</dbReference>
<dbReference type="PROSITE" id="PS51688">
    <property type="entry name" value="ICA"/>
    <property type="match status" value="1"/>
</dbReference>
<dbReference type="PANTHER" id="PTHR42924">
    <property type="entry name" value="EXONUCLEASE"/>
    <property type="match status" value="1"/>
</dbReference>
<evidence type="ECO:0000313" key="4">
    <source>
        <dbReference type="Proteomes" id="UP000285655"/>
    </source>
</evidence>
<dbReference type="GO" id="GO:0035312">
    <property type="term" value="F:5'-3' DNA exonuclease activity"/>
    <property type="evidence" value="ECO:0007669"/>
    <property type="project" value="TreeGrafter"/>
</dbReference>
<evidence type="ECO:0000256" key="1">
    <source>
        <dbReference type="SAM" id="MobiDB-lite"/>
    </source>
</evidence>
<comment type="caution">
    <text evidence="3">The sequence shown here is derived from an EMBL/GenBank/DDBJ whole genome shotgun (WGS) entry which is preliminary data.</text>
</comment>
<dbReference type="Gene3D" id="3.20.20.140">
    <property type="entry name" value="Metal-dependent hydrolases"/>
    <property type="match status" value="1"/>
</dbReference>
<dbReference type="NCBIfam" id="NF038032">
    <property type="entry name" value="CehA_McbA_metalo"/>
    <property type="match status" value="1"/>
</dbReference>
<dbReference type="SUPFAM" id="SSF49785">
    <property type="entry name" value="Galactose-binding domain-like"/>
    <property type="match status" value="1"/>
</dbReference>
<dbReference type="SUPFAM" id="SSF89550">
    <property type="entry name" value="PHP domain-like"/>
    <property type="match status" value="1"/>
</dbReference>
<dbReference type="InterPro" id="IPR052018">
    <property type="entry name" value="PHP_domain"/>
</dbReference>
<dbReference type="InterPro" id="IPR008979">
    <property type="entry name" value="Galactose-bd-like_sf"/>
</dbReference>
<name>A0A419DG10_9BACT</name>
<dbReference type="GO" id="GO:0004534">
    <property type="term" value="F:5'-3' RNA exonuclease activity"/>
    <property type="evidence" value="ECO:0007669"/>
    <property type="project" value="TreeGrafter"/>
</dbReference>